<name>A0A397S4C6_9GLOM</name>
<evidence type="ECO:0000256" key="1">
    <source>
        <dbReference type="SAM" id="MobiDB-lite"/>
    </source>
</evidence>
<keyword evidence="4" id="KW-1185">Reference proteome</keyword>
<protein>
    <submittedName>
        <fullName evidence="3">Uncharacterized protein</fullName>
    </submittedName>
</protein>
<feature type="compositionally biased region" description="Acidic residues" evidence="1">
    <location>
        <begin position="94"/>
        <end position="111"/>
    </location>
</feature>
<dbReference type="EMBL" id="QKYT01000820">
    <property type="protein sequence ID" value="RIA81273.1"/>
    <property type="molecule type" value="Genomic_DNA"/>
</dbReference>
<accession>A0A397S4C6</accession>
<organism evidence="3 4">
    <name type="scientific">Glomus cerebriforme</name>
    <dbReference type="NCBI Taxonomy" id="658196"/>
    <lineage>
        <taxon>Eukaryota</taxon>
        <taxon>Fungi</taxon>
        <taxon>Fungi incertae sedis</taxon>
        <taxon>Mucoromycota</taxon>
        <taxon>Glomeromycotina</taxon>
        <taxon>Glomeromycetes</taxon>
        <taxon>Glomerales</taxon>
        <taxon>Glomeraceae</taxon>
        <taxon>Glomus</taxon>
    </lineage>
</organism>
<dbReference type="Proteomes" id="UP000265703">
    <property type="component" value="Unassembled WGS sequence"/>
</dbReference>
<proteinExistence type="predicted"/>
<evidence type="ECO:0000313" key="3">
    <source>
        <dbReference type="EMBL" id="RIA81273.1"/>
    </source>
</evidence>
<evidence type="ECO:0000256" key="2">
    <source>
        <dbReference type="SAM" id="SignalP"/>
    </source>
</evidence>
<feature type="region of interest" description="Disordered" evidence="1">
    <location>
        <begin position="64"/>
        <end position="124"/>
    </location>
</feature>
<feature type="compositionally biased region" description="Basic and acidic residues" evidence="1">
    <location>
        <begin position="67"/>
        <end position="80"/>
    </location>
</feature>
<gene>
    <name evidence="3" type="ORF">C1645_744650</name>
</gene>
<feature type="chain" id="PRO_5017231749" evidence="2">
    <location>
        <begin position="23"/>
        <end position="142"/>
    </location>
</feature>
<dbReference type="AlphaFoldDB" id="A0A397S4C6"/>
<feature type="signal peptide" evidence="2">
    <location>
        <begin position="1"/>
        <end position="22"/>
    </location>
</feature>
<sequence length="142" mass="16167">MFFVEIFGAGCLSLFLLIRIFASDSELDEKLMLESEVSELEVANVVTPAKAEIQIDYEVYFDDEFDHDSSPRSVKETNEDKVDDDSDCSHNNDSEEEMPDDSDDDGYDGYDEYGGYDGGYSTNDESYYISGEVEFFRITWVA</sequence>
<reference evidence="3 4" key="1">
    <citation type="submission" date="2018-06" db="EMBL/GenBank/DDBJ databases">
        <title>Comparative genomics reveals the genomic features of Rhizophagus irregularis, R. cerebriforme, R. diaphanum and Gigaspora rosea, and their symbiotic lifestyle signature.</title>
        <authorList>
            <person name="Morin E."/>
            <person name="San Clemente H."/>
            <person name="Chen E.C.H."/>
            <person name="De La Providencia I."/>
            <person name="Hainaut M."/>
            <person name="Kuo A."/>
            <person name="Kohler A."/>
            <person name="Murat C."/>
            <person name="Tang N."/>
            <person name="Roy S."/>
            <person name="Loubradou J."/>
            <person name="Henrissat B."/>
            <person name="Grigoriev I.V."/>
            <person name="Corradi N."/>
            <person name="Roux C."/>
            <person name="Martin F.M."/>
        </authorList>
    </citation>
    <scope>NUCLEOTIDE SEQUENCE [LARGE SCALE GENOMIC DNA]</scope>
    <source>
        <strain evidence="3 4">DAOM 227022</strain>
    </source>
</reference>
<evidence type="ECO:0000313" key="4">
    <source>
        <dbReference type="Proteomes" id="UP000265703"/>
    </source>
</evidence>
<comment type="caution">
    <text evidence="3">The sequence shown here is derived from an EMBL/GenBank/DDBJ whole genome shotgun (WGS) entry which is preliminary data.</text>
</comment>
<keyword evidence="2" id="KW-0732">Signal</keyword>